<accession>N1R4F3</accession>
<sequence length="50" mass="5687">MSVTDCAEFEASLRDGHDFEDDKEQPSCPRLSYRASEDYAGSRSSDRLQQ</sequence>
<dbReference type="EnsemblPlants" id="EMT33523">
    <property type="protein sequence ID" value="EMT33523"/>
    <property type="gene ID" value="F775_43178"/>
</dbReference>
<name>N1R4F3_AEGTA</name>
<evidence type="ECO:0000313" key="1">
    <source>
        <dbReference type="EnsemblPlants" id="EMT33523"/>
    </source>
</evidence>
<proteinExistence type="predicted"/>
<dbReference type="AlphaFoldDB" id="N1R4F3"/>
<organism evidence="1">
    <name type="scientific">Aegilops tauschii</name>
    <name type="common">Tausch's goatgrass</name>
    <name type="synonym">Aegilops squarrosa</name>
    <dbReference type="NCBI Taxonomy" id="37682"/>
    <lineage>
        <taxon>Eukaryota</taxon>
        <taxon>Viridiplantae</taxon>
        <taxon>Streptophyta</taxon>
        <taxon>Embryophyta</taxon>
        <taxon>Tracheophyta</taxon>
        <taxon>Spermatophyta</taxon>
        <taxon>Magnoliopsida</taxon>
        <taxon>Liliopsida</taxon>
        <taxon>Poales</taxon>
        <taxon>Poaceae</taxon>
        <taxon>BOP clade</taxon>
        <taxon>Pooideae</taxon>
        <taxon>Triticodae</taxon>
        <taxon>Triticeae</taxon>
        <taxon>Triticinae</taxon>
        <taxon>Aegilops</taxon>
    </lineage>
</organism>
<protein>
    <submittedName>
        <fullName evidence="1">Uncharacterized protein</fullName>
    </submittedName>
</protein>
<reference evidence="1" key="1">
    <citation type="submission" date="2015-06" db="UniProtKB">
        <authorList>
            <consortium name="EnsemblPlants"/>
        </authorList>
    </citation>
    <scope>IDENTIFICATION</scope>
</reference>